<reference evidence="3 4" key="1">
    <citation type="submission" date="2024-01" db="EMBL/GenBank/DDBJ databases">
        <title>A draft genome for the cacao thread blight pathogen Marasmiellus scandens.</title>
        <authorList>
            <person name="Baruah I.K."/>
            <person name="Leung J."/>
            <person name="Bukari Y."/>
            <person name="Amoako-Attah I."/>
            <person name="Meinhardt L.W."/>
            <person name="Bailey B.A."/>
            <person name="Cohen S.P."/>
        </authorList>
    </citation>
    <scope>NUCLEOTIDE SEQUENCE [LARGE SCALE GENOMIC DNA]</scope>
    <source>
        <strain evidence="3 4">GH-19</strain>
    </source>
</reference>
<dbReference type="PANTHER" id="PTHR47585:SF1">
    <property type="entry name" value="DUF1446 DOMAIN-CONTAINING PROTEIN"/>
    <property type="match status" value="1"/>
</dbReference>
<dbReference type="InterPro" id="IPR010839">
    <property type="entry name" value="AtuA_N"/>
</dbReference>
<feature type="domain" description="Acyclic terpene utilisation N-terminal" evidence="1">
    <location>
        <begin position="11"/>
        <end position="455"/>
    </location>
</feature>
<evidence type="ECO:0000313" key="4">
    <source>
        <dbReference type="Proteomes" id="UP001498398"/>
    </source>
</evidence>
<proteinExistence type="predicted"/>
<sequence>MMSKPDRSRPVRIANCSGAVGDGFHQMYRQATEGPVDAIFGDYLSEMNIGWRALEMNQDSSRGYEAFFLGQLGYNNTASIIAQKNIKLITDAGAFNTYGLYVETKKLFAAKGFPNVKVAWVEGDNVLAEVKTFAQDPGKFPHLDIPGEDLSSVKEEILSANAYIGIRGVVAALEAGAQVIICGRICDATAVMAVSAWWHNWSSTSYNELASSLVAGHIAECGAYATGGNFSSFQSIPNLLDPAFPIIEMYSDGSFVVTVHNPQNCFSGAVTTDTVTAQLVYEIQGPTYLNPDVQAELEGIRLEQVEKNCVKVTGVQGNPPPPTTKLAVQLFGGYQAEMSFYTAGLDIEEKFELLKRQVFGALDKDKFIKLTLDKYGMAEPNPRSLKSASVQFRLFMQAKTPEPIEEVKKYWLWWTMGTYPGCYINMDLRTLSPKPFTTFFPALISQSSIQTRTHLEDATILVPSIPLSATQPFEGQRSYDPDPQTLRLLSDFGSTRKIPLGSIVLARSGDKGANSNVGLWVRHEDEWGWLRSFLTMDRFKTLLRDDFRPSEYKIDRFELSHLRAVHFVCYGLLEEGTCSSSLIDCLGKGVGEFLRAQVVDIPEKFVGRSEREKSKL</sequence>
<comment type="caution">
    <text evidence="3">The sequence shown here is derived from an EMBL/GenBank/DDBJ whole genome shotgun (WGS) entry which is preliminary data.</text>
</comment>
<name>A0ABR1JA79_9AGAR</name>
<evidence type="ECO:0000259" key="1">
    <source>
        <dbReference type="Pfam" id="PF07287"/>
    </source>
</evidence>
<dbReference type="Pfam" id="PF07287">
    <property type="entry name" value="AtuA"/>
    <property type="match status" value="1"/>
</dbReference>
<dbReference type="EMBL" id="JBANRG010000023">
    <property type="protein sequence ID" value="KAK7455139.1"/>
    <property type="molecule type" value="Genomic_DNA"/>
</dbReference>
<dbReference type="Proteomes" id="UP001498398">
    <property type="component" value="Unassembled WGS sequence"/>
</dbReference>
<evidence type="ECO:0000313" key="3">
    <source>
        <dbReference type="EMBL" id="KAK7455139.1"/>
    </source>
</evidence>
<organism evidence="3 4">
    <name type="scientific">Marasmiellus scandens</name>
    <dbReference type="NCBI Taxonomy" id="2682957"/>
    <lineage>
        <taxon>Eukaryota</taxon>
        <taxon>Fungi</taxon>
        <taxon>Dikarya</taxon>
        <taxon>Basidiomycota</taxon>
        <taxon>Agaricomycotina</taxon>
        <taxon>Agaricomycetes</taxon>
        <taxon>Agaricomycetidae</taxon>
        <taxon>Agaricales</taxon>
        <taxon>Marasmiineae</taxon>
        <taxon>Omphalotaceae</taxon>
        <taxon>Marasmiellus</taxon>
    </lineage>
</organism>
<accession>A0ABR1JA79</accession>
<dbReference type="Pfam" id="PF23544">
    <property type="entry name" value="AtuA_ferredoxin"/>
    <property type="match status" value="1"/>
</dbReference>
<gene>
    <name evidence="3" type="ORF">VKT23_011010</name>
</gene>
<evidence type="ECO:0000259" key="2">
    <source>
        <dbReference type="Pfam" id="PF23544"/>
    </source>
</evidence>
<evidence type="ECO:0008006" key="5">
    <source>
        <dbReference type="Google" id="ProtNLM"/>
    </source>
</evidence>
<keyword evidence="4" id="KW-1185">Reference proteome</keyword>
<dbReference type="PANTHER" id="PTHR47585">
    <property type="match status" value="1"/>
</dbReference>
<feature type="domain" description="AtuA-like ferredoxin-fold" evidence="2">
    <location>
        <begin position="498"/>
        <end position="599"/>
    </location>
</feature>
<dbReference type="InterPro" id="IPR056362">
    <property type="entry name" value="AtuA-like_ferredoxin_dom"/>
</dbReference>
<protein>
    <recommendedName>
        <fullName evidence="5">DUF1446-domain-containing protein</fullName>
    </recommendedName>
</protein>